<evidence type="ECO:0000313" key="1">
    <source>
        <dbReference type="EMBL" id="PTE13084.1"/>
    </source>
</evidence>
<comment type="caution">
    <text evidence="1">The sequence shown here is derived from an EMBL/GenBank/DDBJ whole genome shotgun (WGS) entry which is preliminary data.</text>
</comment>
<gene>
    <name evidence="1" type="ORF">C5F44_15220</name>
</gene>
<proteinExistence type="predicted"/>
<evidence type="ECO:0000313" key="2">
    <source>
        <dbReference type="Proteomes" id="UP000241362"/>
    </source>
</evidence>
<dbReference type="EMBL" id="PZKE01000019">
    <property type="protein sequence ID" value="PTE13084.1"/>
    <property type="molecule type" value="Genomic_DNA"/>
</dbReference>
<keyword evidence="2" id="KW-1185">Reference proteome</keyword>
<name>A0A2T4J5A7_FUSBL</name>
<dbReference type="AlphaFoldDB" id="A0A2T4J5A7"/>
<dbReference type="Proteomes" id="UP000241362">
    <property type="component" value="Unassembled WGS sequence"/>
</dbReference>
<reference evidence="1 2" key="1">
    <citation type="submission" date="2018-03" db="EMBL/GenBank/DDBJ databases">
        <title>Rhodobacter blasticus.</title>
        <authorList>
            <person name="Meyer T.E."/>
            <person name="Miller S."/>
            <person name="Lodha T."/>
            <person name="Gandham S."/>
            <person name="Chintalapati S."/>
            <person name="Chintalapati V.R."/>
        </authorList>
    </citation>
    <scope>NUCLEOTIDE SEQUENCE [LARGE SCALE GENOMIC DNA]</scope>
    <source>
        <strain evidence="1 2">DSM 2131</strain>
    </source>
</reference>
<organism evidence="1 2">
    <name type="scientific">Fuscovulum blasticum DSM 2131</name>
    <dbReference type="NCBI Taxonomy" id="1188250"/>
    <lineage>
        <taxon>Bacteria</taxon>
        <taxon>Pseudomonadati</taxon>
        <taxon>Pseudomonadota</taxon>
        <taxon>Alphaproteobacteria</taxon>
        <taxon>Rhodobacterales</taxon>
        <taxon>Paracoccaceae</taxon>
        <taxon>Pseudogemmobacter</taxon>
    </lineage>
</organism>
<accession>A0A2T4J5A7</accession>
<protein>
    <submittedName>
        <fullName evidence="1">Uncharacterized protein</fullName>
    </submittedName>
</protein>
<sequence>MLSVKHTENTMPVLKREIAKQTKGSFAETEDWWSLCYDSEAQAFFVEHCWHHMNAHNIDQNAHAGTKVIQIEGYSGPGADKIEDAKASLLAEAGHA</sequence>